<evidence type="ECO:0000259" key="3">
    <source>
        <dbReference type="Pfam" id="PF25876"/>
    </source>
</evidence>
<dbReference type="GO" id="GO:0046677">
    <property type="term" value="P:response to antibiotic"/>
    <property type="evidence" value="ECO:0007669"/>
    <property type="project" value="TreeGrafter"/>
</dbReference>
<organism evidence="7 8">
    <name type="scientific">Roseibium aggregatum</name>
    <dbReference type="NCBI Taxonomy" id="187304"/>
    <lineage>
        <taxon>Bacteria</taxon>
        <taxon>Pseudomonadati</taxon>
        <taxon>Pseudomonadota</taxon>
        <taxon>Alphaproteobacteria</taxon>
        <taxon>Hyphomicrobiales</taxon>
        <taxon>Stappiaceae</taxon>
        <taxon>Roseibium</taxon>
    </lineage>
</organism>
<dbReference type="GO" id="GO:0015721">
    <property type="term" value="P:bile acid and bile salt transport"/>
    <property type="evidence" value="ECO:0007669"/>
    <property type="project" value="TreeGrafter"/>
</dbReference>
<dbReference type="EMBL" id="JABFCZ010000005">
    <property type="protein sequence ID" value="MBD1545737.1"/>
    <property type="molecule type" value="Genomic_DNA"/>
</dbReference>
<dbReference type="SUPFAM" id="SSF111369">
    <property type="entry name" value="HlyD-like secretion proteins"/>
    <property type="match status" value="1"/>
</dbReference>
<dbReference type="InterPro" id="IPR058627">
    <property type="entry name" value="MdtA-like_C"/>
</dbReference>
<dbReference type="Pfam" id="PF25917">
    <property type="entry name" value="BSH_RND"/>
    <property type="match status" value="1"/>
</dbReference>
<reference evidence="7" key="1">
    <citation type="submission" date="2020-05" db="EMBL/GenBank/DDBJ databases">
        <title>Identification of trans-AT polyketide cluster in two marine bacteria, producers of a novel glutaramide-containing polyketide sesbanimide D and analogs.</title>
        <authorList>
            <person name="Kacar D."/>
            <person name="Rodriguez P."/>
            <person name="Canedo L."/>
            <person name="Gonzalez E."/>
            <person name="Galan B."/>
            <person name="De La Calle F."/>
            <person name="Garcia J.L."/>
        </authorList>
    </citation>
    <scope>NUCLEOTIDE SEQUENCE</scope>
    <source>
        <strain evidence="7">PHM038</strain>
    </source>
</reference>
<dbReference type="InterPro" id="IPR058626">
    <property type="entry name" value="MdtA-like_b-barrel"/>
</dbReference>
<proteinExistence type="inferred from homology"/>
<dbReference type="GO" id="GO:0030313">
    <property type="term" value="C:cell envelope"/>
    <property type="evidence" value="ECO:0007669"/>
    <property type="project" value="UniProtKB-SubCell"/>
</dbReference>
<dbReference type="Gene3D" id="1.10.287.470">
    <property type="entry name" value="Helix hairpin bin"/>
    <property type="match status" value="1"/>
</dbReference>
<dbReference type="InterPro" id="IPR058624">
    <property type="entry name" value="MdtA-like_HH"/>
</dbReference>
<dbReference type="Gene3D" id="2.40.50.100">
    <property type="match status" value="1"/>
</dbReference>
<evidence type="ECO:0000256" key="1">
    <source>
        <dbReference type="ARBA" id="ARBA00004196"/>
    </source>
</evidence>
<evidence type="ECO:0000259" key="4">
    <source>
        <dbReference type="Pfam" id="PF25917"/>
    </source>
</evidence>
<dbReference type="Pfam" id="PF25967">
    <property type="entry name" value="RND-MFP_C"/>
    <property type="match status" value="1"/>
</dbReference>
<dbReference type="Pfam" id="PF25876">
    <property type="entry name" value="HH_MFP_RND"/>
    <property type="match status" value="1"/>
</dbReference>
<evidence type="ECO:0000313" key="7">
    <source>
        <dbReference type="EMBL" id="MBD1545737.1"/>
    </source>
</evidence>
<evidence type="ECO:0000313" key="8">
    <source>
        <dbReference type="Proteomes" id="UP000598467"/>
    </source>
</evidence>
<sequence length="370" mass="39684">MLIPGLMLGALAACQKQEEQAKAPPPAVSVAGIQEKTIRESTSFIGQVAAIDKVSLVARVSGFLEDKAVQDGKKVKKDELVFKIEKDQYVAAVDKAKADLASAQADAALKAADLNRDRDLYQKGHISEAAFQSTQAQKAQADASVQGAQAALEQAQLNLSYTDISAPFDGLLGKTTYSVGEVVGPSSQPLATLIRVAPVYVNFAVSEAQYLNALKQHGISPDNIKPENTPNLSLILPNGDKFDETGKVVFIDNKVDPKTGTISFRGLFDNKNWTLLDGTFVNVVIESKEEKKELVVPQAAVQRDQRGSFVLVVNAQNTVEQRYVDLGAQVDTDFVVKKGLQSGEKVIVQGLQKVRPGVPVNASLASKPAE</sequence>
<feature type="domain" description="Multidrug resistance protein MdtA-like C-terminal permuted SH3" evidence="6">
    <location>
        <begin position="294"/>
        <end position="353"/>
    </location>
</feature>
<dbReference type="PANTHER" id="PTHR30158">
    <property type="entry name" value="ACRA/E-RELATED COMPONENT OF DRUG EFFLUX TRANSPORTER"/>
    <property type="match status" value="1"/>
</dbReference>
<dbReference type="FunFam" id="2.40.420.20:FF:000001">
    <property type="entry name" value="Efflux RND transporter periplasmic adaptor subunit"/>
    <property type="match status" value="1"/>
</dbReference>
<dbReference type="Proteomes" id="UP000598467">
    <property type="component" value="Unassembled WGS sequence"/>
</dbReference>
<dbReference type="NCBIfam" id="TIGR01730">
    <property type="entry name" value="RND_mfp"/>
    <property type="match status" value="1"/>
</dbReference>
<dbReference type="Gene3D" id="2.40.30.170">
    <property type="match status" value="1"/>
</dbReference>
<feature type="domain" description="Multidrug resistance protein MdtA-like barrel-sandwich hybrid" evidence="4">
    <location>
        <begin position="53"/>
        <end position="185"/>
    </location>
</feature>
<comment type="subcellular location">
    <subcellularLocation>
        <location evidence="1">Cell envelope</location>
    </subcellularLocation>
</comment>
<evidence type="ECO:0000256" key="2">
    <source>
        <dbReference type="ARBA" id="ARBA00009477"/>
    </source>
</evidence>
<dbReference type="Gene3D" id="2.40.420.20">
    <property type="match status" value="1"/>
</dbReference>
<dbReference type="Pfam" id="PF25944">
    <property type="entry name" value="Beta-barrel_RND"/>
    <property type="match status" value="1"/>
</dbReference>
<evidence type="ECO:0000259" key="5">
    <source>
        <dbReference type="Pfam" id="PF25944"/>
    </source>
</evidence>
<feature type="domain" description="Multidrug resistance protein MdtA-like beta-barrel" evidence="5">
    <location>
        <begin position="198"/>
        <end position="286"/>
    </location>
</feature>
<comment type="similarity">
    <text evidence="2">Belongs to the membrane fusion protein (MFP) (TC 8.A.1) family.</text>
</comment>
<accession>A0A926S5T0</accession>
<dbReference type="GO" id="GO:0005886">
    <property type="term" value="C:plasma membrane"/>
    <property type="evidence" value="ECO:0007669"/>
    <property type="project" value="TreeGrafter"/>
</dbReference>
<gene>
    <name evidence="7" type="ORF">HK439_05645</name>
</gene>
<dbReference type="AlphaFoldDB" id="A0A926S5T0"/>
<dbReference type="PANTHER" id="PTHR30158:SF3">
    <property type="entry name" value="MULTIDRUG EFFLUX PUMP SUBUNIT ACRA-RELATED"/>
    <property type="match status" value="1"/>
</dbReference>
<feature type="domain" description="Multidrug resistance protein MdtA-like alpha-helical hairpin" evidence="3">
    <location>
        <begin position="94"/>
        <end position="162"/>
    </location>
</feature>
<dbReference type="InterPro" id="IPR058625">
    <property type="entry name" value="MdtA-like_BSH"/>
</dbReference>
<protein>
    <submittedName>
        <fullName evidence="7">Efflux RND transporter periplasmic adaptor subunit</fullName>
    </submittedName>
</protein>
<dbReference type="InterPro" id="IPR006143">
    <property type="entry name" value="RND_pump_MFP"/>
</dbReference>
<evidence type="ECO:0000259" key="6">
    <source>
        <dbReference type="Pfam" id="PF25967"/>
    </source>
</evidence>
<name>A0A926S5T0_9HYPH</name>
<comment type="caution">
    <text evidence="7">The sequence shown here is derived from an EMBL/GenBank/DDBJ whole genome shotgun (WGS) entry which is preliminary data.</text>
</comment>
<dbReference type="GO" id="GO:0022857">
    <property type="term" value="F:transmembrane transporter activity"/>
    <property type="evidence" value="ECO:0007669"/>
    <property type="project" value="InterPro"/>
</dbReference>